<dbReference type="EMBL" id="QEAN01000379">
    <property type="protein sequence ID" value="TPX38748.1"/>
    <property type="molecule type" value="Genomic_DNA"/>
</dbReference>
<dbReference type="AlphaFoldDB" id="A0A507CH67"/>
<feature type="coiled-coil region" evidence="1">
    <location>
        <begin position="7"/>
        <end position="66"/>
    </location>
</feature>
<dbReference type="GO" id="GO:0035253">
    <property type="term" value="C:ciliary rootlet"/>
    <property type="evidence" value="ECO:0007669"/>
    <property type="project" value="TreeGrafter"/>
</dbReference>
<dbReference type="InterPro" id="IPR033192">
    <property type="entry name" value="ODAD3"/>
</dbReference>
<dbReference type="GO" id="GO:0097542">
    <property type="term" value="C:ciliary tip"/>
    <property type="evidence" value="ECO:0007669"/>
    <property type="project" value="TreeGrafter"/>
</dbReference>
<evidence type="ECO:0000313" key="4">
    <source>
        <dbReference type="Proteomes" id="UP000317494"/>
    </source>
</evidence>
<dbReference type="EMBL" id="QEAM01000596">
    <property type="protein sequence ID" value="TPX38600.1"/>
    <property type="molecule type" value="Genomic_DNA"/>
</dbReference>
<reference evidence="4 5" key="1">
    <citation type="journal article" date="2019" name="Sci. Rep.">
        <title>Comparative genomics of chytrid fungi reveal insights into the obligate biotrophic and pathogenic lifestyle of Synchytrium endobioticum.</title>
        <authorList>
            <person name="van de Vossenberg B.T.L.H."/>
            <person name="Warris S."/>
            <person name="Nguyen H.D.T."/>
            <person name="van Gent-Pelzer M.P.E."/>
            <person name="Joly D.L."/>
            <person name="van de Geest H.C."/>
            <person name="Bonants P.J.M."/>
            <person name="Smith D.S."/>
            <person name="Levesque C.A."/>
            <person name="van der Lee T.A.J."/>
        </authorList>
    </citation>
    <scope>NUCLEOTIDE SEQUENCE [LARGE SCALE GENOMIC DNA]</scope>
    <source>
        <strain evidence="2 5">LEV6574</strain>
        <strain evidence="3 4">MB42</strain>
    </source>
</reference>
<accession>A0A507CH67</accession>
<dbReference type="GO" id="GO:0003341">
    <property type="term" value="P:cilium movement"/>
    <property type="evidence" value="ECO:0007669"/>
    <property type="project" value="InterPro"/>
</dbReference>
<dbReference type="STRING" id="286115.A0A507CH67"/>
<feature type="coiled-coil region" evidence="1">
    <location>
        <begin position="94"/>
        <end position="128"/>
    </location>
</feature>
<dbReference type="GO" id="GO:0036158">
    <property type="term" value="P:outer dynein arm assembly"/>
    <property type="evidence" value="ECO:0007669"/>
    <property type="project" value="InterPro"/>
</dbReference>
<comment type="caution">
    <text evidence="3">The sequence shown here is derived from an EMBL/GenBank/DDBJ whole genome shotgun (WGS) entry which is preliminary data.</text>
</comment>
<dbReference type="Proteomes" id="UP000317494">
    <property type="component" value="Unassembled WGS sequence"/>
</dbReference>
<name>A0A507CH67_9FUNG</name>
<dbReference type="OrthoDB" id="10255247at2759"/>
<proteinExistence type="predicted"/>
<sequence>MRAESKAAGLEDDLQDLKLRFELLEGDRKAYYETSQWAIRQNKDEIARLRVQNKDLADQIAKLKKHEMDSASSKTSIDALDKFDHKICEVQKKYDEMQAEARAKEERLREMHDQLAQLKREAEVARANIHDSPAAK</sequence>
<keyword evidence="4" id="KW-1185">Reference proteome</keyword>
<dbReference type="PANTHER" id="PTHR46518:SF1">
    <property type="entry name" value="OUTER DYNEIN ARM-DOCKING COMPLEX SUBUNIT 3"/>
    <property type="match status" value="1"/>
</dbReference>
<evidence type="ECO:0000313" key="2">
    <source>
        <dbReference type="EMBL" id="TPX38600.1"/>
    </source>
</evidence>
<dbReference type="PANTHER" id="PTHR46518">
    <property type="entry name" value="COILED-COIL DOMAIN-CONTAINING PROTEIN 151"/>
    <property type="match status" value="1"/>
</dbReference>
<feature type="non-terminal residue" evidence="3">
    <location>
        <position position="136"/>
    </location>
</feature>
<evidence type="ECO:0000256" key="1">
    <source>
        <dbReference type="SAM" id="Coils"/>
    </source>
</evidence>
<organism evidence="3 4">
    <name type="scientific">Synchytrium endobioticum</name>
    <dbReference type="NCBI Taxonomy" id="286115"/>
    <lineage>
        <taxon>Eukaryota</taxon>
        <taxon>Fungi</taxon>
        <taxon>Fungi incertae sedis</taxon>
        <taxon>Chytridiomycota</taxon>
        <taxon>Chytridiomycota incertae sedis</taxon>
        <taxon>Chytridiomycetes</taxon>
        <taxon>Synchytriales</taxon>
        <taxon>Synchytriaceae</taxon>
        <taxon>Synchytrium</taxon>
    </lineage>
</organism>
<dbReference type="VEuPathDB" id="FungiDB:SeMB42_g06570"/>
<evidence type="ECO:0000313" key="3">
    <source>
        <dbReference type="EMBL" id="TPX38748.1"/>
    </source>
</evidence>
<protein>
    <submittedName>
        <fullName evidence="3">Uncharacterized protein</fullName>
    </submittedName>
</protein>
<gene>
    <name evidence="2" type="ORF">SeLEV6574_g07731</name>
    <name evidence="3" type="ORF">SeMB42_g06570</name>
</gene>
<dbReference type="Proteomes" id="UP000320475">
    <property type="component" value="Unassembled WGS sequence"/>
</dbReference>
<evidence type="ECO:0000313" key="5">
    <source>
        <dbReference type="Proteomes" id="UP000320475"/>
    </source>
</evidence>
<dbReference type="GO" id="GO:0036064">
    <property type="term" value="C:ciliary basal body"/>
    <property type="evidence" value="ECO:0007669"/>
    <property type="project" value="TreeGrafter"/>
</dbReference>
<keyword evidence="1" id="KW-0175">Coiled coil</keyword>